<feature type="region of interest" description="Disordered" evidence="1">
    <location>
        <begin position="23"/>
        <end position="95"/>
    </location>
</feature>
<protein>
    <submittedName>
        <fullName evidence="2">Uncharacterized protein</fullName>
    </submittedName>
</protein>
<dbReference type="AlphaFoldDB" id="A0A507AYP6"/>
<dbReference type="STRING" id="1093900.A0A507AYP6"/>
<keyword evidence="3" id="KW-1185">Reference proteome</keyword>
<accession>A0A507AYP6</accession>
<dbReference type="InParanoid" id="A0A507AYP6"/>
<dbReference type="OrthoDB" id="4646997at2759"/>
<reference evidence="2 3" key="1">
    <citation type="submission" date="2019-06" db="EMBL/GenBank/DDBJ databases">
        <title>Draft genome sequence of the filamentous fungus Phialemoniopsis curvata isolated from diesel fuel.</title>
        <authorList>
            <person name="Varaljay V.A."/>
            <person name="Lyon W.J."/>
            <person name="Crouch A.L."/>
            <person name="Drake C.E."/>
            <person name="Hollomon J.M."/>
            <person name="Nadeau L.J."/>
            <person name="Nunn H.S."/>
            <person name="Stevenson B.S."/>
            <person name="Bojanowski C.L."/>
            <person name="Crookes-Goodson W.J."/>
        </authorList>
    </citation>
    <scope>NUCLEOTIDE SEQUENCE [LARGE SCALE GENOMIC DNA]</scope>
    <source>
        <strain evidence="2 3">D216</strain>
    </source>
</reference>
<sequence>MASGMYIDNVRSKATFANYLASRARAGRRRSDASNARRGTSGSRWSASELQKYQLLRKSQHPPALEPKKFEIPPKLRAAMKNPTRDRDGKRRSQRQLYRNNALSIFWGALFRMTPDPKLASPRPHRACTEHTPSYSEPPPSPTSSESSQGSDYVDEDVVRSIAARTLEDETLYLAQSFVHVVLNELQAHGATRLVEIDVAKRTYSVTGRRVAIVEAKHTVALRANTPSLTDECVGQMLAEALGSRLTADEPEVEDILAIHIAQTHIAFIQFHIPNDYVEAIRSSEELDKTRDEHFIEMYATPFLDLDSDRGRRQVVSGRAGGGAPVPRASGDGDDDGGGGSGGGGMAVEVHGSGGGGMAVEVHGSGGGGMVAEVAAW</sequence>
<evidence type="ECO:0000256" key="1">
    <source>
        <dbReference type="SAM" id="MobiDB-lite"/>
    </source>
</evidence>
<organism evidence="2 3">
    <name type="scientific">Thyridium curvatum</name>
    <dbReference type="NCBI Taxonomy" id="1093900"/>
    <lineage>
        <taxon>Eukaryota</taxon>
        <taxon>Fungi</taxon>
        <taxon>Dikarya</taxon>
        <taxon>Ascomycota</taxon>
        <taxon>Pezizomycotina</taxon>
        <taxon>Sordariomycetes</taxon>
        <taxon>Sordariomycetidae</taxon>
        <taxon>Thyridiales</taxon>
        <taxon>Thyridiaceae</taxon>
        <taxon>Thyridium</taxon>
    </lineage>
</organism>
<comment type="caution">
    <text evidence="2">The sequence shown here is derived from an EMBL/GenBank/DDBJ whole genome shotgun (WGS) entry which is preliminary data.</text>
</comment>
<dbReference type="Proteomes" id="UP000319257">
    <property type="component" value="Unassembled WGS sequence"/>
</dbReference>
<evidence type="ECO:0000313" key="3">
    <source>
        <dbReference type="Proteomes" id="UP000319257"/>
    </source>
</evidence>
<evidence type="ECO:0000313" key="2">
    <source>
        <dbReference type="EMBL" id="TPX12753.1"/>
    </source>
</evidence>
<dbReference type="EMBL" id="SKBQ01000003">
    <property type="protein sequence ID" value="TPX12753.1"/>
    <property type="molecule type" value="Genomic_DNA"/>
</dbReference>
<proteinExistence type="predicted"/>
<dbReference type="RefSeq" id="XP_030994464.1">
    <property type="nucleotide sequence ID" value="XM_031144266.1"/>
</dbReference>
<feature type="compositionally biased region" description="Polar residues" evidence="1">
    <location>
        <begin position="40"/>
        <end position="51"/>
    </location>
</feature>
<feature type="region of interest" description="Disordered" evidence="1">
    <location>
        <begin position="118"/>
        <end position="154"/>
    </location>
</feature>
<feature type="compositionally biased region" description="Gly residues" evidence="1">
    <location>
        <begin position="338"/>
        <end position="361"/>
    </location>
</feature>
<dbReference type="GeneID" id="41968377"/>
<feature type="region of interest" description="Disordered" evidence="1">
    <location>
        <begin position="314"/>
        <end position="361"/>
    </location>
</feature>
<name>A0A507AYP6_9PEZI</name>
<gene>
    <name evidence="2" type="ORF">E0L32_000930</name>
</gene>